<dbReference type="InterPro" id="IPR036010">
    <property type="entry name" value="2Fe-2S_ferredoxin-like_sf"/>
</dbReference>
<dbReference type="SUPFAM" id="SSF55447">
    <property type="entry name" value="CO dehydrogenase flavoprotein C-terminal domain-like"/>
    <property type="match status" value="1"/>
</dbReference>
<dbReference type="InterPro" id="IPR001041">
    <property type="entry name" value="2Fe-2S_ferredoxin-type"/>
</dbReference>
<dbReference type="Pfam" id="PF00111">
    <property type="entry name" value="Fer2"/>
    <property type="match status" value="1"/>
</dbReference>
<proteinExistence type="predicted"/>
<dbReference type="InterPro" id="IPR005107">
    <property type="entry name" value="CO_DH_flav_C"/>
</dbReference>
<evidence type="ECO:0000256" key="2">
    <source>
        <dbReference type="ARBA" id="ARBA00022723"/>
    </source>
</evidence>
<evidence type="ECO:0000259" key="7">
    <source>
        <dbReference type="PROSITE" id="PS51085"/>
    </source>
</evidence>
<dbReference type="CDD" id="cd00207">
    <property type="entry name" value="fer2"/>
    <property type="match status" value="1"/>
</dbReference>
<dbReference type="PROSITE" id="PS00197">
    <property type="entry name" value="2FE2S_FER_1"/>
    <property type="match status" value="1"/>
</dbReference>
<dbReference type="EMBL" id="AZRA01000101">
    <property type="protein sequence ID" value="KDB51038.1"/>
    <property type="molecule type" value="Genomic_DNA"/>
</dbReference>
<dbReference type="AlphaFoldDB" id="A0A059KIY9"/>
<dbReference type="SMART" id="SM01092">
    <property type="entry name" value="CO_deh_flav_C"/>
    <property type="match status" value="1"/>
</dbReference>
<dbReference type="GO" id="GO:0004854">
    <property type="term" value="F:xanthine dehydrogenase activity"/>
    <property type="evidence" value="ECO:0007669"/>
    <property type="project" value="InterPro"/>
</dbReference>
<dbReference type="Proteomes" id="UP000026714">
    <property type="component" value="Unassembled WGS sequence"/>
</dbReference>
<evidence type="ECO:0000256" key="1">
    <source>
        <dbReference type="ARBA" id="ARBA00022630"/>
    </source>
</evidence>
<keyword evidence="1" id="KW-0285">Flavoprotein</keyword>
<dbReference type="Gene3D" id="3.30.390.50">
    <property type="entry name" value="CO dehydrogenase flavoprotein, C-terminal domain"/>
    <property type="match status" value="1"/>
</dbReference>
<dbReference type="Pfam" id="PF01799">
    <property type="entry name" value="Fer2_2"/>
    <property type="match status" value="1"/>
</dbReference>
<dbReference type="SUPFAM" id="SSF54292">
    <property type="entry name" value="2Fe-2S ferredoxin-like"/>
    <property type="match status" value="1"/>
</dbReference>
<dbReference type="InterPro" id="IPR016166">
    <property type="entry name" value="FAD-bd_PCMH"/>
</dbReference>
<evidence type="ECO:0000256" key="5">
    <source>
        <dbReference type="ARBA" id="ARBA00023004"/>
    </source>
</evidence>
<dbReference type="InterPro" id="IPR016208">
    <property type="entry name" value="Ald_Oxase/xanthine_DH-like"/>
</dbReference>
<keyword evidence="4" id="KW-0560">Oxidoreductase</keyword>
<dbReference type="SUPFAM" id="SSF47741">
    <property type="entry name" value="CO dehydrogenase ISP C-domain like"/>
    <property type="match status" value="1"/>
</dbReference>
<dbReference type="InterPro" id="IPR036884">
    <property type="entry name" value="2Fe-2S-bd_dom_sf"/>
</dbReference>
<dbReference type="SUPFAM" id="SSF56176">
    <property type="entry name" value="FAD-binding/transporter-associated domain-like"/>
    <property type="match status" value="1"/>
</dbReference>
<dbReference type="Gene3D" id="1.10.150.120">
    <property type="entry name" value="[2Fe-2S]-binding domain"/>
    <property type="match status" value="1"/>
</dbReference>
<dbReference type="InterPro" id="IPR006058">
    <property type="entry name" value="2Fe2S_fd_BS"/>
</dbReference>
<feature type="region of interest" description="Disordered" evidence="6">
    <location>
        <begin position="199"/>
        <end position="227"/>
    </location>
</feature>
<dbReference type="Pfam" id="PF03450">
    <property type="entry name" value="CO_deh_flav_C"/>
    <property type="match status" value="1"/>
</dbReference>
<dbReference type="PANTHER" id="PTHR45444">
    <property type="entry name" value="XANTHINE DEHYDROGENASE"/>
    <property type="match status" value="1"/>
</dbReference>
<dbReference type="InterPro" id="IPR002346">
    <property type="entry name" value="Mopterin_DH_FAD-bd"/>
</dbReference>
<dbReference type="NCBIfam" id="TIGR02963">
    <property type="entry name" value="xanthine_xdhA"/>
    <property type="match status" value="1"/>
</dbReference>
<evidence type="ECO:0000256" key="4">
    <source>
        <dbReference type="ARBA" id="ARBA00023002"/>
    </source>
</evidence>
<sequence length="520" mass="56081">MFRPMPEISPRPIRFVHRGRTVALEGVAPTRTLLDWLREDARPRCTGTKEGCNEGDCGACTVLVAERDDAAPGGVAIRNINACLSFLPTLDGRAVLTVEDLPPAHPVQQALVECHGSQCGFCTPGFVMTMTALREAHTAAGTRPERPAIADALAGNLCRCTGYRPIVDAAERMFDLPDAPIDRAALRAQLDALQVDVGPRLREGDGVDSRHPRAGGDPQSPAHAGDAFHAPRTLDELAALRLADPEARLLAGATDIALWVNKQFRELGRLIWTGGVTEMRRITTEADGTLHIGAAASLEDAWAALAARWPALTEVWRRFASPPVRHAGTLGGNIANGSPIGDGAPVLMALDARIVLRRGPDTRTLALEDFYLDYMKNALTPGEFVERLIVPPQPEGTQVRAWKISKRFDSDISTVLMAAALRLDADGRIAAVRLAFGGMAAITKRAAHAEAALLGRPWNEAALQAAQVALAQDFRPLSDLRASASYRLAVSANLLRRLWLETRPDDPLPASATQVREFRA</sequence>
<dbReference type="GO" id="GO:0051537">
    <property type="term" value="F:2 iron, 2 sulfur cluster binding"/>
    <property type="evidence" value="ECO:0007669"/>
    <property type="project" value="InterPro"/>
</dbReference>
<dbReference type="Gene3D" id="3.30.465.10">
    <property type="match status" value="1"/>
</dbReference>
<keyword evidence="2" id="KW-0479">Metal-binding</keyword>
<keyword evidence="5" id="KW-0408">Iron</keyword>
<feature type="domain" description="FAD-binding PCMH-type" evidence="8">
    <location>
        <begin position="221"/>
        <end position="395"/>
    </location>
</feature>
<dbReference type="InterPro" id="IPR016167">
    <property type="entry name" value="FAD-bd_PCMH_sub1"/>
</dbReference>
<dbReference type="InterPro" id="IPR014307">
    <property type="entry name" value="Xanthine_DH_ssu"/>
</dbReference>
<dbReference type="PANTHER" id="PTHR45444:SF3">
    <property type="entry name" value="XANTHINE DEHYDROGENASE"/>
    <property type="match status" value="1"/>
</dbReference>
<evidence type="ECO:0000256" key="6">
    <source>
        <dbReference type="SAM" id="MobiDB-lite"/>
    </source>
</evidence>
<dbReference type="InterPro" id="IPR016169">
    <property type="entry name" value="FAD-bd_PCMH_sub2"/>
</dbReference>
<dbReference type="InterPro" id="IPR002888">
    <property type="entry name" value="2Fe-2S-bd"/>
</dbReference>
<keyword evidence="3" id="KW-0274">FAD</keyword>
<dbReference type="PATRIC" id="fig|1286631.3.peg.3260"/>
<name>A0A059KIY9_9BURK</name>
<dbReference type="InterPro" id="IPR036318">
    <property type="entry name" value="FAD-bd_PCMH-like_sf"/>
</dbReference>
<dbReference type="InterPro" id="IPR036683">
    <property type="entry name" value="CO_DH_flav_C_dom_sf"/>
</dbReference>
<protein>
    <submittedName>
        <fullName evidence="9">Xanthine dehydrogenase small subunit</fullName>
    </submittedName>
</protein>
<comment type="caution">
    <text evidence="9">The sequence shown here is derived from an EMBL/GenBank/DDBJ whole genome shotgun (WGS) entry which is preliminary data.</text>
</comment>
<evidence type="ECO:0000313" key="9">
    <source>
        <dbReference type="EMBL" id="KDB51038.1"/>
    </source>
</evidence>
<feature type="compositionally biased region" description="Basic and acidic residues" evidence="6">
    <location>
        <begin position="199"/>
        <end position="211"/>
    </location>
</feature>
<evidence type="ECO:0000313" key="10">
    <source>
        <dbReference type="Proteomes" id="UP000026714"/>
    </source>
</evidence>
<dbReference type="Gene3D" id="3.10.20.30">
    <property type="match status" value="1"/>
</dbReference>
<reference evidence="9 10" key="1">
    <citation type="journal article" date="2014" name="FEMS Microbiol. Ecol.">
        <title>Sphaerotilus natans encrusted with nanoball-shaped Fe(III) oxide minerals formed by nitrate-reducing mixotrophic Fe(II) oxidation.</title>
        <authorList>
            <person name="Park S."/>
            <person name="Kim D.H."/>
            <person name="Lee J.H."/>
            <person name="Hur H.G."/>
        </authorList>
    </citation>
    <scope>NUCLEOTIDE SEQUENCE [LARGE SCALE GENOMIC DNA]</scope>
    <source>
        <strain evidence="9 10">DSM 6575</strain>
    </source>
</reference>
<dbReference type="STRING" id="34103.SAMN05421778_1195"/>
<gene>
    <name evidence="9" type="ORF">X805_33390</name>
</gene>
<dbReference type="PROSITE" id="PS51085">
    <property type="entry name" value="2FE2S_FER_2"/>
    <property type="match status" value="1"/>
</dbReference>
<keyword evidence="10" id="KW-1185">Reference proteome</keyword>
<dbReference type="Pfam" id="PF00941">
    <property type="entry name" value="FAD_binding_5"/>
    <property type="match status" value="1"/>
</dbReference>
<feature type="domain" description="2Fe-2S ferredoxin-type" evidence="7">
    <location>
        <begin position="11"/>
        <end position="101"/>
    </location>
</feature>
<dbReference type="Gene3D" id="3.30.43.10">
    <property type="entry name" value="Uridine Diphospho-n-acetylenolpyruvylglucosamine Reductase, domain 2"/>
    <property type="match status" value="1"/>
</dbReference>
<dbReference type="GO" id="GO:0071949">
    <property type="term" value="F:FAD binding"/>
    <property type="evidence" value="ECO:0007669"/>
    <property type="project" value="InterPro"/>
</dbReference>
<evidence type="ECO:0000259" key="8">
    <source>
        <dbReference type="PROSITE" id="PS51387"/>
    </source>
</evidence>
<evidence type="ECO:0000256" key="3">
    <source>
        <dbReference type="ARBA" id="ARBA00022827"/>
    </source>
</evidence>
<organism evidence="9 10">
    <name type="scientific">Sphaerotilus natans subsp. natans DSM 6575</name>
    <dbReference type="NCBI Taxonomy" id="1286631"/>
    <lineage>
        <taxon>Bacteria</taxon>
        <taxon>Pseudomonadati</taxon>
        <taxon>Pseudomonadota</taxon>
        <taxon>Betaproteobacteria</taxon>
        <taxon>Burkholderiales</taxon>
        <taxon>Sphaerotilaceae</taxon>
        <taxon>Sphaerotilus</taxon>
    </lineage>
</organism>
<accession>A0A059KIY9</accession>
<dbReference type="InterPro" id="IPR012175">
    <property type="entry name" value="Xanth_DH_ssu_bac"/>
</dbReference>
<dbReference type="PROSITE" id="PS51387">
    <property type="entry name" value="FAD_PCMH"/>
    <property type="match status" value="1"/>
</dbReference>
<dbReference type="GO" id="GO:0005506">
    <property type="term" value="F:iron ion binding"/>
    <property type="evidence" value="ECO:0007669"/>
    <property type="project" value="InterPro"/>
</dbReference>
<dbReference type="PIRSF" id="PIRSF036557">
    <property type="entry name" value="XdhA_RC"/>
    <property type="match status" value="1"/>
</dbReference>
<dbReference type="eggNOG" id="COG4630">
    <property type="taxonomic scope" value="Bacteria"/>
</dbReference>
<dbReference type="InterPro" id="IPR012675">
    <property type="entry name" value="Beta-grasp_dom_sf"/>
</dbReference>